<evidence type="ECO:0000313" key="2">
    <source>
        <dbReference type="Proteomes" id="UP000501054"/>
    </source>
</evidence>
<evidence type="ECO:0000313" key="1">
    <source>
        <dbReference type="EMBL" id="QIR31218.1"/>
    </source>
</evidence>
<accession>A0A6G9RXY4</accession>
<dbReference type="EMBL" id="MN901521">
    <property type="protein sequence ID" value="QIR31218.1"/>
    <property type="molecule type" value="Genomic_DNA"/>
</dbReference>
<dbReference type="Proteomes" id="UP000501054">
    <property type="component" value="Segment"/>
</dbReference>
<protein>
    <submittedName>
        <fullName evidence="1">Uncharacterized protein</fullName>
    </submittedName>
</protein>
<keyword evidence="2" id="KW-1185">Reference proteome</keyword>
<name>A0A6G9RXY4_9CAUD</name>
<gene>
    <name evidence="1" type="ORF">HrrSp1_270</name>
</gene>
<reference evidence="1 2" key="1">
    <citation type="journal article" date="2020" name="Genes (Basel)">
        <title>Comparative Genomics of Two New HF1-like Haloviruses.</title>
        <authorList>
            <person name="Dyall-Smith M."/>
            <person name="Tang S.L."/>
            <person name="Russ B."/>
            <person name="Chiang P.W."/>
            <person name="Pfeiffer F."/>
        </authorList>
    </citation>
    <scope>NUCLEOTIDE SEQUENCE [LARGE SCALE GENOMIC DNA]</scope>
</reference>
<sequence length="55" mass="6523">MRRFQAVTEDELASLLADVLSDVLREDCRIEGFSETHHFHPEMTEIDLNLTYYHQ</sequence>
<organism evidence="1 2">
    <name type="scientific">Halorubrum virus Serpecor1</name>
    <dbReference type="NCBI Taxonomy" id="2721757"/>
    <lineage>
        <taxon>Viruses</taxon>
        <taxon>Duplodnaviria</taxon>
        <taxon>Heunggongvirae</taxon>
        <taxon>Uroviricota</taxon>
        <taxon>Caudoviricetes</taxon>
        <taxon>Thumleimavirales</taxon>
        <taxon>Hafunaviridae</taxon>
        <taxon>Haloferacalesvirus</taxon>
        <taxon>Haloferacalesvirus serpentinense</taxon>
        <taxon>Haloferacalesvirus Serpecor1</taxon>
    </lineage>
</organism>
<proteinExistence type="predicted"/>